<dbReference type="InterPro" id="IPR008737">
    <property type="entry name" value="DUF1758"/>
</dbReference>
<dbReference type="Proteomes" id="UP001152795">
    <property type="component" value="Unassembled WGS sequence"/>
</dbReference>
<dbReference type="InterPro" id="IPR036397">
    <property type="entry name" value="RNaseH_sf"/>
</dbReference>
<dbReference type="GO" id="GO:0015074">
    <property type="term" value="P:DNA integration"/>
    <property type="evidence" value="ECO:0007669"/>
    <property type="project" value="InterPro"/>
</dbReference>
<dbReference type="OrthoDB" id="5976110at2759"/>
<dbReference type="Pfam" id="PF03564">
    <property type="entry name" value="DUF1759"/>
    <property type="match status" value="1"/>
</dbReference>
<accession>A0A7D9J4K3</accession>
<feature type="region of interest" description="Disordered" evidence="1">
    <location>
        <begin position="235"/>
        <end position="274"/>
    </location>
</feature>
<feature type="region of interest" description="Disordered" evidence="1">
    <location>
        <begin position="1770"/>
        <end position="1792"/>
    </location>
</feature>
<dbReference type="InterPro" id="IPR008042">
    <property type="entry name" value="Retrotrans_Pao"/>
</dbReference>
<proteinExistence type="predicted"/>
<dbReference type="SUPFAM" id="SSF53098">
    <property type="entry name" value="Ribonuclease H-like"/>
    <property type="match status" value="1"/>
</dbReference>
<evidence type="ECO:0000313" key="3">
    <source>
        <dbReference type="Proteomes" id="UP001152795"/>
    </source>
</evidence>
<name>A0A7D9J4K3_PARCT</name>
<dbReference type="PANTHER" id="PTHR47331">
    <property type="entry name" value="PHD-TYPE DOMAIN-CONTAINING PROTEIN"/>
    <property type="match status" value="1"/>
</dbReference>
<gene>
    <name evidence="2" type="ORF">PACLA_8A003114</name>
</gene>
<protein>
    <submittedName>
        <fullName evidence="2">Uncharacterized protein LOC110065259</fullName>
    </submittedName>
</protein>
<dbReference type="Pfam" id="PF18701">
    <property type="entry name" value="DUF5641"/>
    <property type="match status" value="1"/>
</dbReference>
<dbReference type="Pfam" id="PF05380">
    <property type="entry name" value="Peptidase_A17"/>
    <property type="match status" value="1"/>
</dbReference>
<dbReference type="GO" id="GO:0003676">
    <property type="term" value="F:nucleic acid binding"/>
    <property type="evidence" value="ECO:0007669"/>
    <property type="project" value="InterPro"/>
</dbReference>
<dbReference type="PANTHER" id="PTHR47331:SF4">
    <property type="entry name" value="PEPTIDASE S1 DOMAIN-CONTAINING PROTEIN"/>
    <property type="match status" value="1"/>
</dbReference>
<organism evidence="2 3">
    <name type="scientific">Paramuricea clavata</name>
    <name type="common">Red gorgonian</name>
    <name type="synonym">Violescent sea-whip</name>
    <dbReference type="NCBI Taxonomy" id="317549"/>
    <lineage>
        <taxon>Eukaryota</taxon>
        <taxon>Metazoa</taxon>
        <taxon>Cnidaria</taxon>
        <taxon>Anthozoa</taxon>
        <taxon>Octocorallia</taxon>
        <taxon>Malacalcyonacea</taxon>
        <taxon>Plexauridae</taxon>
        <taxon>Paramuricea</taxon>
    </lineage>
</organism>
<dbReference type="InterPro" id="IPR005312">
    <property type="entry name" value="DUF1759"/>
</dbReference>
<sequence>MSVQNKKQEAKTAVSLASRRLIGAAHRGTEYDVLKSLIIELEKAYDDFCVANEEFELLVSEEENSEHRVVNGEDISEYRDNVKQCYNEAREVFLEQKAAEQEISKNLAVEPARISLKLDSSRISELIETVDININSTSPNKRALQLDKEELQTMLNVLCGKISELSLIGSSKSEQDIQLHLEIDKIIAQGFKQVRSINLYLCDCQSSIEKTPSPPIVNQADTVGASAALLNIDSQNSATSSSPPVTNPSIQIDHTPTSPSKEGTVSDIPPPAVTETDTTINVSAPEFVPSTMNDPVSSSVISAQSTYTFTNPQAIPQSASTSQQTFPILYQYPTTSTMHHPPPQINPSTVNTPHHLSTSTAPIHLSPPVNPTSSFPPNSIGLHQYPSNTQPHLGTSMTQATLQQTFSNTNPYHNTPLLPHHSMTTNLYNNVPPQNLVSLPDTSMYLNSVSPSTPTTSPSTWNPLQLPVTYSTPNASETNLVNPRTVPIPSIGPQPTPHHSPNSLGFNSRVQVKKMALPTFSGNRKEWPEFKAIWKSVAETAYQNKTALAHELKRSVKGEASRRIRSVYVTKPEAYNVMWQKLESFYEDVGASVQAALEDLHKIKAVPTDDYKGLVELVDEVESAYSQLEELGNLNVLTLRDVDLITELLPCYLKVEWRRRYRDITAIEKIHPFIPFMHFLEGEREAVSRIAEYQPKGRRNEFPKYERRKQHVQGYHAGKQSSKKYYKCAYPSHRKDSISHTTSECKEFQKLPVSGKEGKYELLKQIDACFKCFGNHRRLDCPKKVPCPCGSGQHHQLLCESKRPEENKGTDFAQKETHVSRSDSLSLYPIYQTAVCGSNKTVSVFCDGGSNATYITHRAAERIKAKKLGKITLDVTTMGNVEQTYHTQQYEFTLQTNSGKKVIITAYGMERITDPVSKLNSEVLKGLFPEYDPDSLQRKSNHVDVLLGCDYFGLHPKHEEARCGDNLSIMSGELGVCLQGAHPELVEGTKHDSNLAKVIHEVNVKVETYQLHLEDHPQFNLSSPSPPSCSAEADQPSYNMTSGVYLAREKRQESQVGNFIEGEELGTETSPRCGSCRCGKCPILGHTYSFKEEQELKIIRENLEYDDSNQCWITSYPWIVDPRNLPDNYNVALATLEKTERTLQKDELWANTYKEQMNDMVHRKVARPLTSLEIQQWKGPIFYISHLAVLNPKSNSTPVRIVFNSSQVYKGVSLNTCLAKGPDCYMNNLIGILLRWREEAVALVGDIRKMFNSVYLKELEKHCHRFLWRGLELDRPPDVYVMERVNMGDTPAPAISTEAIYKTADRFKDDSPEAAELLKKSSYVDDLIDSRPTVSCALKVAEEAENMLAKGGFSVKCWQLSGEESPRKTARGVNTEESGKPLNMLKGTESNLRVLGLGWDPRSDSILYEVVLNFSKKKHGVRTGPNLDADDLPKALPEILTKRNVLEQVMKIYDPLGLVCPFTLRAKVYLREVWSRKLDWDTPLPADITAKWIRFFTMLFQLEQSRYSRCLRPKDAVGRPWLIILSDGSDLAYGYAAYIRWSLLNGEYWCRLIMAKCRIAPLNKLSTPQMELNAAVLSKRGRKVIELEMRFDFERVLQLVDSETVLSMVNKTSTRFKVYEGVRIGEIQAATNGDLSCWAWMSGENNTADWLTRGRNPDELAEDSEWWNGPPILYQPIESWGLKFGPQKNEALPGEKKIRYTATAASEIPDIDYKKSSDVDRIIWMVARILSMARHKSFRGGSTLHITSQLLKEAEDLVVKDVQKELKDEIEKTDQKGQKGGRYASLNPGKDEHGYYVVGQRLKNNNPMTPDASLQKLLPTHHPVTRLFMGRAHKQCVHRGRDSTLARFRQKYWIAQGSKIAQTVKSKCQLCKLRDAILGEQEMGRLPEARLKPAPPFTYTMVDLFGPYVVRGEVQRRTSGKAYGVIFTDLVSRAVHIEAVYGYDTSSFLLALSRFASIRGWPEFIYSDPGSQLIGAEKELKEAWEKIDRSELHKSGLQNGLTWKFGSADSPSPWHQGAVESLVKAAKRAIVFAVGKRRLTVPEFLTVCSEAANLLNERPIGTLPSLDSDLNVFTPNSLLLGRSTAKNPGGWQPFTYSQSPKTRYSLVQTAVEDFWEKWIQLYAPSLVVRRKWHVNTRNLRPGDVVMIADKNVMRGEYRLGVVKEVFPDQDGKVRRVLVTYKNFRVGNRQQDYGISEAVTVSRSVQRLALLVPVKTEGRCLNNGNIELGLLRTRVFYILLFC</sequence>
<dbReference type="PROSITE" id="PS50994">
    <property type="entry name" value="INTEGRASE"/>
    <property type="match status" value="1"/>
</dbReference>
<dbReference type="InterPro" id="IPR012337">
    <property type="entry name" value="RNaseH-like_sf"/>
</dbReference>
<dbReference type="SUPFAM" id="SSF56672">
    <property type="entry name" value="DNA/RNA polymerases"/>
    <property type="match status" value="1"/>
</dbReference>
<feature type="region of interest" description="Disordered" evidence="1">
    <location>
        <begin position="351"/>
        <end position="374"/>
    </location>
</feature>
<comment type="caution">
    <text evidence="2">The sequence shown here is derived from an EMBL/GenBank/DDBJ whole genome shotgun (WGS) entry which is preliminary data.</text>
</comment>
<dbReference type="InterPro" id="IPR043502">
    <property type="entry name" value="DNA/RNA_pol_sf"/>
</dbReference>
<reference evidence="2" key="1">
    <citation type="submission" date="2020-04" db="EMBL/GenBank/DDBJ databases">
        <authorList>
            <person name="Alioto T."/>
            <person name="Alioto T."/>
            <person name="Gomez Garrido J."/>
        </authorList>
    </citation>
    <scope>NUCLEOTIDE SEQUENCE</scope>
    <source>
        <strain evidence="2">A484AB</strain>
    </source>
</reference>
<dbReference type="Pfam" id="PF05585">
    <property type="entry name" value="DUF1758"/>
    <property type="match status" value="1"/>
</dbReference>
<dbReference type="Gene3D" id="3.30.420.10">
    <property type="entry name" value="Ribonuclease H-like superfamily/Ribonuclease H"/>
    <property type="match status" value="1"/>
</dbReference>
<feature type="compositionally biased region" description="Polar residues" evidence="1">
    <location>
        <begin position="235"/>
        <end position="263"/>
    </location>
</feature>
<dbReference type="InterPro" id="IPR040676">
    <property type="entry name" value="DUF5641"/>
</dbReference>
<evidence type="ECO:0000256" key="1">
    <source>
        <dbReference type="SAM" id="MobiDB-lite"/>
    </source>
</evidence>
<dbReference type="InterPro" id="IPR001584">
    <property type="entry name" value="Integrase_cat-core"/>
</dbReference>
<keyword evidence="3" id="KW-1185">Reference proteome</keyword>
<dbReference type="EMBL" id="CACRXK020011610">
    <property type="protein sequence ID" value="CAB4021764.1"/>
    <property type="molecule type" value="Genomic_DNA"/>
</dbReference>
<evidence type="ECO:0000313" key="2">
    <source>
        <dbReference type="EMBL" id="CAB4021764.1"/>
    </source>
</evidence>
<feature type="compositionally biased region" description="Polar residues" evidence="1">
    <location>
        <begin position="351"/>
        <end position="361"/>
    </location>
</feature>